<sequence>MYTFILGAMAFLGHAVRRVVSAVRPPFSPLCRTTARSYSSEPTKEKSVPYEKTLQQKDGASSGPTKPLPRLAEWADGVNCVVCTQSDR</sequence>
<keyword evidence="4" id="KW-1185">Reference proteome</keyword>
<name>A0A4Z2HZE6_9TELE</name>
<evidence type="ECO:0000313" key="3">
    <source>
        <dbReference type="EMBL" id="TNN70715.1"/>
    </source>
</evidence>
<feature type="region of interest" description="Disordered" evidence="1">
    <location>
        <begin position="33"/>
        <end position="70"/>
    </location>
</feature>
<evidence type="ECO:0000256" key="2">
    <source>
        <dbReference type="SAM" id="SignalP"/>
    </source>
</evidence>
<gene>
    <name evidence="3" type="ORF">EYF80_018998</name>
</gene>
<dbReference type="Proteomes" id="UP000314294">
    <property type="component" value="Unassembled WGS sequence"/>
</dbReference>
<feature type="chain" id="PRO_5021325553" evidence="2">
    <location>
        <begin position="22"/>
        <end position="88"/>
    </location>
</feature>
<proteinExistence type="predicted"/>
<accession>A0A4Z2HZE6</accession>
<dbReference type="AlphaFoldDB" id="A0A4Z2HZE6"/>
<comment type="caution">
    <text evidence="3">The sequence shown here is derived from an EMBL/GenBank/DDBJ whole genome shotgun (WGS) entry which is preliminary data.</text>
</comment>
<evidence type="ECO:0000313" key="4">
    <source>
        <dbReference type="Proteomes" id="UP000314294"/>
    </source>
</evidence>
<protein>
    <submittedName>
        <fullName evidence="3">Uncharacterized protein</fullName>
    </submittedName>
</protein>
<keyword evidence="2" id="KW-0732">Signal</keyword>
<reference evidence="3 4" key="1">
    <citation type="submission" date="2019-03" db="EMBL/GenBank/DDBJ databases">
        <title>First draft genome of Liparis tanakae, snailfish: a comprehensive survey of snailfish specific genes.</title>
        <authorList>
            <person name="Kim W."/>
            <person name="Song I."/>
            <person name="Jeong J.-H."/>
            <person name="Kim D."/>
            <person name="Kim S."/>
            <person name="Ryu S."/>
            <person name="Song J.Y."/>
            <person name="Lee S.K."/>
        </authorList>
    </citation>
    <scope>NUCLEOTIDE SEQUENCE [LARGE SCALE GENOMIC DNA]</scope>
    <source>
        <tissue evidence="3">Muscle</tissue>
    </source>
</reference>
<evidence type="ECO:0000256" key="1">
    <source>
        <dbReference type="SAM" id="MobiDB-lite"/>
    </source>
</evidence>
<feature type="signal peptide" evidence="2">
    <location>
        <begin position="1"/>
        <end position="21"/>
    </location>
</feature>
<organism evidence="3 4">
    <name type="scientific">Liparis tanakae</name>
    <name type="common">Tanaka's snailfish</name>
    <dbReference type="NCBI Taxonomy" id="230148"/>
    <lineage>
        <taxon>Eukaryota</taxon>
        <taxon>Metazoa</taxon>
        <taxon>Chordata</taxon>
        <taxon>Craniata</taxon>
        <taxon>Vertebrata</taxon>
        <taxon>Euteleostomi</taxon>
        <taxon>Actinopterygii</taxon>
        <taxon>Neopterygii</taxon>
        <taxon>Teleostei</taxon>
        <taxon>Neoteleostei</taxon>
        <taxon>Acanthomorphata</taxon>
        <taxon>Eupercaria</taxon>
        <taxon>Perciformes</taxon>
        <taxon>Cottioidei</taxon>
        <taxon>Cottales</taxon>
        <taxon>Liparidae</taxon>
        <taxon>Liparis</taxon>
    </lineage>
</organism>
<dbReference type="EMBL" id="SRLO01000159">
    <property type="protein sequence ID" value="TNN70715.1"/>
    <property type="molecule type" value="Genomic_DNA"/>
</dbReference>